<dbReference type="EMBL" id="KZ613940">
    <property type="protein sequence ID" value="PMD44843.1"/>
    <property type="molecule type" value="Genomic_DNA"/>
</dbReference>
<accession>A0A2J6S246</accession>
<reference evidence="1 2" key="1">
    <citation type="submission" date="2016-04" db="EMBL/GenBank/DDBJ databases">
        <title>A degradative enzymes factory behind the ericoid mycorrhizal symbiosis.</title>
        <authorList>
            <consortium name="DOE Joint Genome Institute"/>
            <person name="Martino E."/>
            <person name="Morin E."/>
            <person name="Grelet G."/>
            <person name="Kuo A."/>
            <person name="Kohler A."/>
            <person name="Daghino S."/>
            <person name="Barry K."/>
            <person name="Choi C."/>
            <person name="Cichocki N."/>
            <person name="Clum A."/>
            <person name="Copeland A."/>
            <person name="Hainaut M."/>
            <person name="Haridas S."/>
            <person name="Labutti K."/>
            <person name="Lindquist E."/>
            <person name="Lipzen A."/>
            <person name="Khouja H.-R."/>
            <person name="Murat C."/>
            <person name="Ohm R."/>
            <person name="Olson A."/>
            <person name="Spatafora J."/>
            <person name="Veneault-Fourrey C."/>
            <person name="Henrissat B."/>
            <person name="Grigoriev I."/>
            <person name="Martin F."/>
            <person name="Perotto S."/>
        </authorList>
    </citation>
    <scope>NUCLEOTIDE SEQUENCE [LARGE SCALE GENOMIC DNA]</scope>
    <source>
        <strain evidence="1 2">F</strain>
    </source>
</reference>
<dbReference type="OrthoDB" id="2157530at2759"/>
<dbReference type="Proteomes" id="UP000235786">
    <property type="component" value="Unassembled WGS sequence"/>
</dbReference>
<keyword evidence="2" id="KW-1185">Reference proteome</keyword>
<name>A0A2J6S246_HYAVF</name>
<proteinExistence type="predicted"/>
<dbReference type="AlphaFoldDB" id="A0A2J6S246"/>
<dbReference type="PANTHER" id="PTHR24148:SF73">
    <property type="entry name" value="HET DOMAIN PROTEIN (AFU_ORTHOLOGUE AFUA_8G01020)"/>
    <property type="match status" value="1"/>
</dbReference>
<evidence type="ECO:0000313" key="2">
    <source>
        <dbReference type="Proteomes" id="UP000235786"/>
    </source>
</evidence>
<dbReference type="InterPro" id="IPR052895">
    <property type="entry name" value="HetReg/Transcr_Mod"/>
</dbReference>
<evidence type="ECO:0000313" key="1">
    <source>
        <dbReference type="EMBL" id="PMD44843.1"/>
    </source>
</evidence>
<organism evidence="1 2">
    <name type="scientific">Hyaloscypha variabilis (strain UAMH 11265 / GT02V1 / F)</name>
    <name type="common">Meliniomyces variabilis</name>
    <dbReference type="NCBI Taxonomy" id="1149755"/>
    <lineage>
        <taxon>Eukaryota</taxon>
        <taxon>Fungi</taxon>
        <taxon>Dikarya</taxon>
        <taxon>Ascomycota</taxon>
        <taxon>Pezizomycotina</taxon>
        <taxon>Leotiomycetes</taxon>
        <taxon>Helotiales</taxon>
        <taxon>Hyaloscyphaceae</taxon>
        <taxon>Hyaloscypha</taxon>
        <taxon>Hyaloscypha variabilis</taxon>
    </lineage>
</organism>
<sequence length="164" mass="19085">MEEAGKDRYSMVEKGMEVSFSQDLKRLNQRTAAQLAYDSNKKIVVGQLLFEILQGTRMSKFFDPRDRVFALLGLVEFKNVWNIRIDYTQSVSELYTTMAWGLIQERQSLQIITNTSIGILDQDYSTDVPSWVADWRIDPGKQPQHFFFEEYRAALDSMPIVSFH</sequence>
<dbReference type="PANTHER" id="PTHR24148">
    <property type="entry name" value="ANKYRIN REPEAT DOMAIN-CONTAINING PROTEIN 39 HOMOLOG-RELATED"/>
    <property type="match status" value="1"/>
</dbReference>
<protein>
    <submittedName>
        <fullName evidence="1">Uncharacterized protein</fullName>
    </submittedName>
</protein>
<gene>
    <name evidence="1" type="ORF">L207DRAFT_577797</name>
</gene>